<protein>
    <recommendedName>
        <fullName evidence="4">K Homology domain-containing protein</fullName>
    </recommendedName>
</protein>
<feature type="region of interest" description="Disordered" evidence="3">
    <location>
        <begin position="120"/>
        <end position="159"/>
    </location>
</feature>
<dbReference type="Pfam" id="PF00013">
    <property type="entry name" value="KH_1"/>
    <property type="match status" value="1"/>
</dbReference>
<evidence type="ECO:0000313" key="6">
    <source>
        <dbReference type="Proteomes" id="UP001457282"/>
    </source>
</evidence>
<dbReference type="SUPFAM" id="SSF54791">
    <property type="entry name" value="Eukaryotic type KH-domain (KH-domain type I)"/>
    <property type="match status" value="1"/>
</dbReference>
<dbReference type="PANTHER" id="PTHR10288">
    <property type="entry name" value="KH DOMAIN CONTAINING RNA BINDING PROTEIN"/>
    <property type="match status" value="1"/>
</dbReference>
<feature type="domain" description="K Homology" evidence="4">
    <location>
        <begin position="34"/>
        <end position="108"/>
    </location>
</feature>
<organism evidence="5 6">
    <name type="scientific">Rubus argutus</name>
    <name type="common">Southern blackberry</name>
    <dbReference type="NCBI Taxonomy" id="59490"/>
    <lineage>
        <taxon>Eukaryota</taxon>
        <taxon>Viridiplantae</taxon>
        <taxon>Streptophyta</taxon>
        <taxon>Embryophyta</taxon>
        <taxon>Tracheophyta</taxon>
        <taxon>Spermatophyta</taxon>
        <taxon>Magnoliopsida</taxon>
        <taxon>eudicotyledons</taxon>
        <taxon>Gunneridae</taxon>
        <taxon>Pentapetalae</taxon>
        <taxon>rosids</taxon>
        <taxon>fabids</taxon>
        <taxon>Rosales</taxon>
        <taxon>Rosaceae</taxon>
        <taxon>Rosoideae</taxon>
        <taxon>Rosoideae incertae sedis</taxon>
        <taxon>Rubus</taxon>
    </lineage>
</organism>
<dbReference type="Proteomes" id="UP001457282">
    <property type="component" value="Unassembled WGS sequence"/>
</dbReference>
<keyword evidence="6" id="KW-1185">Reference proteome</keyword>
<keyword evidence="2" id="KW-0694">RNA-binding</keyword>
<proteinExistence type="predicted"/>
<dbReference type="AlphaFoldDB" id="A0AAW1WB74"/>
<comment type="caution">
    <text evidence="5">The sequence shown here is derived from an EMBL/GenBank/DDBJ whole genome shotgun (WGS) entry which is preliminary data.</text>
</comment>
<dbReference type="EMBL" id="JBEDUW010000006">
    <property type="protein sequence ID" value="KAK9920522.1"/>
    <property type="molecule type" value="Genomic_DNA"/>
</dbReference>
<keyword evidence="1" id="KW-0677">Repeat</keyword>
<evidence type="ECO:0000256" key="1">
    <source>
        <dbReference type="ARBA" id="ARBA00022737"/>
    </source>
</evidence>
<evidence type="ECO:0000256" key="2">
    <source>
        <dbReference type="PROSITE-ProRule" id="PRU00117"/>
    </source>
</evidence>
<dbReference type="Gene3D" id="3.30.1370.10">
    <property type="entry name" value="K Homology domain, type 1"/>
    <property type="match status" value="1"/>
</dbReference>
<accession>A0AAW1WB74</accession>
<dbReference type="PROSITE" id="PS50084">
    <property type="entry name" value="KH_TYPE_1"/>
    <property type="match status" value="1"/>
</dbReference>
<sequence length="159" mass="16964">MGTANAKHLINDVLAEVESRGPTIVSRRLIGQAESEQFVMKIPNNKVGLVIGKRGATIKNMQASTAASIQVIPLHLPPGDTSTERIVQIDGTSEQFEAAKQLVNKVISENRVRNPAMARGYSQQGYQASPPTGWAPGGSPPLQQPGYGYGRTVSSNITV</sequence>
<gene>
    <name evidence="5" type="ORF">M0R45_029077</name>
</gene>
<evidence type="ECO:0000313" key="5">
    <source>
        <dbReference type="EMBL" id="KAK9920522.1"/>
    </source>
</evidence>
<evidence type="ECO:0000256" key="3">
    <source>
        <dbReference type="SAM" id="MobiDB-lite"/>
    </source>
</evidence>
<name>A0AAW1WB74_RUBAR</name>
<dbReference type="SMART" id="SM00322">
    <property type="entry name" value="KH"/>
    <property type="match status" value="1"/>
</dbReference>
<evidence type="ECO:0000259" key="4">
    <source>
        <dbReference type="SMART" id="SM00322"/>
    </source>
</evidence>
<dbReference type="InterPro" id="IPR004087">
    <property type="entry name" value="KH_dom"/>
</dbReference>
<dbReference type="InterPro" id="IPR004088">
    <property type="entry name" value="KH_dom_type_1"/>
</dbReference>
<dbReference type="GO" id="GO:0003723">
    <property type="term" value="F:RNA binding"/>
    <property type="evidence" value="ECO:0007669"/>
    <property type="project" value="UniProtKB-UniRule"/>
</dbReference>
<dbReference type="InterPro" id="IPR036612">
    <property type="entry name" value="KH_dom_type_1_sf"/>
</dbReference>
<reference evidence="5 6" key="1">
    <citation type="journal article" date="2023" name="G3 (Bethesda)">
        <title>A chromosome-length genome assembly and annotation of blackberry (Rubus argutus, cv. 'Hillquist').</title>
        <authorList>
            <person name="Bruna T."/>
            <person name="Aryal R."/>
            <person name="Dudchenko O."/>
            <person name="Sargent D.J."/>
            <person name="Mead D."/>
            <person name="Buti M."/>
            <person name="Cavallini A."/>
            <person name="Hytonen T."/>
            <person name="Andres J."/>
            <person name="Pham M."/>
            <person name="Weisz D."/>
            <person name="Mascagni F."/>
            <person name="Usai G."/>
            <person name="Natali L."/>
            <person name="Bassil N."/>
            <person name="Fernandez G.E."/>
            <person name="Lomsadze A."/>
            <person name="Armour M."/>
            <person name="Olukolu B."/>
            <person name="Poorten T."/>
            <person name="Britton C."/>
            <person name="Davik J."/>
            <person name="Ashrafi H."/>
            <person name="Aiden E.L."/>
            <person name="Borodovsky M."/>
            <person name="Worthington M."/>
        </authorList>
    </citation>
    <scope>NUCLEOTIDE SEQUENCE [LARGE SCALE GENOMIC DNA]</scope>
    <source>
        <strain evidence="5">PI 553951</strain>
    </source>
</reference>
<feature type="compositionally biased region" description="Polar residues" evidence="3">
    <location>
        <begin position="121"/>
        <end position="130"/>
    </location>
</feature>